<dbReference type="InParanoid" id="A0A369J7X2"/>
<feature type="compositionally biased region" description="Low complexity" evidence="1">
    <location>
        <begin position="589"/>
        <end position="600"/>
    </location>
</feature>
<dbReference type="AlphaFoldDB" id="A0A369J7X2"/>
<dbReference type="GO" id="GO:0005886">
    <property type="term" value="C:plasma membrane"/>
    <property type="evidence" value="ECO:0007669"/>
    <property type="project" value="TreeGrafter"/>
</dbReference>
<dbReference type="Proteomes" id="UP000076154">
    <property type="component" value="Unassembled WGS sequence"/>
</dbReference>
<feature type="region of interest" description="Disordered" evidence="1">
    <location>
        <begin position="292"/>
        <end position="322"/>
    </location>
</feature>
<name>A0A369J7X2_HYPMA</name>
<dbReference type="InterPro" id="IPR011022">
    <property type="entry name" value="Arrestin_C-like"/>
</dbReference>
<keyword evidence="4" id="KW-1185">Reference proteome</keyword>
<evidence type="ECO:0000313" key="4">
    <source>
        <dbReference type="Proteomes" id="UP000076154"/>
    </source>
</evidence>
<feature type="compositionally biased region" description="Polar residues" evidence="1">
    <location>
        <begin position="299"/>
        <end position="310"/>
    </location>
</feature>
<dbReference type="InterPro" id="IPR014756">
    <property type="entry name" value="Ig_E-set"/>
</dbReference>
<evidence type="ECO:0000313" key="3">
    <source>
        <dbReference type="EMBL" id="RDB16697.1"/>
    </source>
</evidence>
<dbReference type="InterPro" id="IPR011021">
    <property type="entry name" value="Arrestin-like_N"/>
</dbReference>
<sequence>MAFVLSRNASSGPPPREDPLIATEGASVPHVNQFAHSDHDMAPDREHKGPRIEILLDQPYLFLKGVGVDVEPTRLSGHVALYLTESTPIKEITLQFRGKAHLPIPPNEALTINAAPLTYHVCSYDWSFLEGEKKVSHTLKAGRHLFPFQLRIGGSLPSTISSPAFGGASVLYKLRAQAVRPGFAFNHNFQSVVEIPIIRSFAPEAMEYQQTLEIENTWPEKLMYSIMLPHKAWAAGDKITALVKFSPLVKGVCVLNVATTIHETTKVYARSGPQESARIVASTKHEIVNGRANEVSESRMGQPNSYSQPVSPASPASPPASIFLPENASVSSGIGGLDPASSYFPSQPSAQSALPRPLDALTPAAPLVHPLDEPNLPEPENSDLITYLSIHVPLSITPTHALEPITVSHRIRWSILILNVDGHTSELRCSLPLHLLDYRLLNESRIYSAPTRRLLLGGSEVPPEEEEEIQLPSYTAHVRDRVANMFLLDSATMRVTNPWISQGASPTYHPGAPPTFWPVTRSGRTTPLEAHLLTHLPHQPSSSDNAPLDWVNSELLLSLSGEAPPRLHDDSPPRHGSGTESAPLSQPHSRPSSRAGRSAAVTHLSSREGSIEREREHFALAPPPPAHVHLSSSHETYLHGGHASRDLHSLLNTSMKPFSNFSYTWMTRSPHTHNPPTTADLEREQRSAGQMRHMDPSSGTELLHRAFTEVPDYAMASRGFLGGVPPLSSMQGLPSYEETVMRTQSESDIAARFAAAGVHASASSPRIYGSVRSAPLRHAESS</sequence>
<dbReference type="FunCoup" id="A0A369J7X2">
    <property type="interactions" value="81"/>
</dbReference>
<dbReference type="SUPFAM" id="SSF81296">
    <property type="entry name" value="E set domains"/>
    <property type="match status" value="1"/>
</dbReference>
<dbReference type="PANTHER" id="PTHR11188">
    <property type="entry name" value="ARRESTIN DOMAIN CONTAINING PROTEIN"/>
    <property type="match status" value="1"/>
</dbReference>
<gene>
    <name evidence="3" type="ORF">Hypma_002539</name>
</gene>
<reference evidence="3" key="1">
    <citation type="submission" date="2018-04" db="EMBL/GenBank/DDBJ databases">
        <title>Whole genome sequencing of Hypsizygus marmoreus.</title>
        <authorList>
            <person name="Choi I.-G."/>
            <person name="Min B."/>
            <person name="Kim J.-G."/>
            <person name="Kim S."/>
            <person name="Oh Y.-L."/>
            <person name="Kong W.-S."/>
            <person name="Park H."/>
            <person name="Jeong J."/>
            <person name="Song E.-S."/>
        </authorList>
    </citation>
    <scope>NUCLEOTIDE SEQUENCE [LARGE SCALE GENOMIC DNA]</scope>
    <source>
        <strain evidence="3">51987-8</strain>
    </source>
</reference>
<dbReference type="GO" id="GO:0031625">
    <property type="term" value="F:ubiquitin protein ligase binding"/>
    <property type="evidence" value="ECO:0007669"/>
    <property type="project" value="TreeGrafter"/>
</dbReference>
<evidence type="ECO:0000259" key="2">
    <source>
        <dbReference type="SMART" id="SM01017"/>
    </source>
</evidence>
<feature type="domain" description="Arrestin C-terminal-like" evidence="2">
    <location>
        <begin position="218"/>
        <end position="440"/>
    </location>
</feature>
<evidence type="ECO:0000256" key="1">
    <source>
        <dbReference type="SAM" id="MobiDB-lite"/>
    </source>
</evidence>
<dbReference type="Pfam" id="PF00339">
    <property type="entry name" value="Arrestin_N"/>
    <property type="match status" value="1"/>
</dbReference>
<dbReference type="OrthoDB" id="2333384at2759"/>
<feature type="compositionally biased region" description="Polar residues" evidence="1">
    <location>
        <begin position="578"/>
        <end position="588"/>
    </location>
</feature>
<dbReference type="SMART" id="SM01017">
    <property type="entry name" value="Arrestin_C"/>
    <property type="match status" value="1"/>
</dbReference>
<dbReference type="InterPro" id="IPR014752">
    <property type="entry name" value="Arrestin-like_C"/>
</dbReference>
<proteinExistence type="predicted"/>
<dbReference type="EMBL" id="LUEZ02000122">
    <property type="protein sequence ID" value="RDB16697.1"/>
    <property type="molecule type" value="Genomic_DNA"/>
</dbReference>
<dbReference type="Gene3D" id="2.60.40.640">
    <property type="match status" value="1"/>
</dbReference>
<feature type="region of interest" description="Disordered" evidence="1">
    <location>
        <begin position="1"/>
        <end position="22"/>
    </location>
</feature>
<dbReference type="InterPro" id="IPR050357">
    <property type="entry name" value="Arrestin_domain-protein"/>
</dbReference>
<dbReference type="GO" id="GO:0070086">
    <property type="term" value="P:ubiquitin-dependent endocytosis"/>
    <property type="evidence" value="ECO:0007669"/>
    <property type="project" value="TreeGrafter"/>
</dbReference>
<organism evidence="3 4">
    <name type="scientific">Hypsizygus marmoreus</name>
    <name type="common">White beech mushroom</name>
    <name type="synonym">Agaricus marmoreus</name>
    <dbReference type="NCBI Taxonomy" id="39966"/>
    <lineage>
        <taxon>Eukaryota</taxon>
        <taxon>Fungi</taxon>
        <taxon>Dikarya</taxon>
        <taxon>Basidiomycota</taxon>
        <taxon>Agaricomycotina</taxon>
        <taxon>Agaricomycetes</taxon>
        <taxon>Agaricomycetidae</taxon>
        <taxon>Agaricales</taxon>
        <taxon>Tricholomatineae</taxon>
        <taxon>Lyophyllaceae</taxon>
        <taxon>Hypsizygus</taxon>
    </lineage>
</organism>
<accession>A0A369J7X2</accession>
<dbReference type="GO" id="GO:0030674">
    <property type="term" value="F:protein-macromolecule adaptor activity"/>
    <property type="evidence" value="ECO:0007669"/>
    <property type="project" value="TreeGrafter"/>
</dbReference>
<dbReference type="GO" id="GO:0005829">
    <property type="term" value="C:cytosol"/>
    <property type="evidence" value="ECO:0007669"/>
    <property type="project" value="TreeGrafter"/>
</dbReference>
<comment type="caution">
    <text evidence="3">The sequence shown here is derived from an EMBL/GenBank/DDBJ whole genome shotgun (WGS) entry which is preliminary data.</text>
</comment>
<protein>
    <submittedName>
        <fullName evidence="3">Arrestin domain-containing protein C31A2.12</fullName>
    </submittedName>
</protein>
<feature type="region of interest" description="Disordered" evidence="1">
    <location>
        <begin position="759"/>
        <end position="782"/>
    </location>
</feature>
<dbReference type="STRING" id="39966.A0A369J7X2"/>
<feature type="region of interest" description="Disordered" evidence="1">
    <location>
        <begin position="561"/>
        <end position="612"/>
    </location>
</feature>
<dbReference type="PANTHER" id="PTHR11188:SF17">
    <property type="entry name" value="FI21816P1"/>
    <property type="match status" value="1"/>
</dbReference>